<feature type="chain" id="PRO_5042172852" evidence="1">
    <location>
        <begin position="29"/>
        <end position="746"/>
    </location>
</feature>
<dbReference type="AlphaFoldDB" id="A0AAC9I2M0"/>
<keyword evidence="1" id="KW-0732">Signal</keyword>
<sequence length="746" mass="84448">MRTKKHHFLRFSYRILLLWMLFYFPAYSQNSTPTVSENKTVSDNLAEQLLSLSKNNASDLVYLQTSKGIYETEEDLWFKGYVLDAQNFTPSARNKILFVQLIADKTDKAVWENKYEIENGFVNGHLFLQDTLQEGTYTLAAYSSASYTKNTKEFYAVKKLEILKTINHKPTINPVAKDSILQFTTFPEGGNLVSGIPSTLGFKAVNSKGMPVNVSGILYENDNPVLNFKSSHAGMGSFVFTPDANKKYHIQLTEPASEEKFPLAKIYQNGKVLQLLSNTKDALTFKVSQSTALNQELVYLWLQVRGVVYSVATGVLKKELLIKLPLKDIPQGIAEVTLFDSTTTPLAERLVYVNQNQKLNIKTELDKNNYNTREKASLKIKVTDENGEPVMAHLGLSVYDKLYLNKQDSKNILTHYLLSTQLKGNIYNPAYYFDEKNKDGQEALNILLLTQGWRSYVWEESNLKELGNIRPIVFDDLKAKVNLKKADTKTKEPQPQGITIFTADEHKGTDLLMADASGGFTVTPNDLKKGEGGYSYIKLLAPPESNYRIDTKDFSFKEINKERKIKTNLYPIPAILETKTEVSPTLTDRPGVNKLKEVLITSKKKLVFRDKFIGKLDSLSKLKPDYICLNGIINCPRHPPYPDYNKNQQLTEAQLLEKFNIATIKGYYGKKVFYEPIYDEVTINDSSPDYRNTLFWKPDIITNEQGEATVDFFCSDINTAFLGNIEGVSGDGLLGAGNFEFSVRKK</sequence>
<dbReference type="Proteomes" id="UP000175968">
    <property type="component" value="Chromosome"/>
</dbReference>
<dbReference type="EMBL" id="CP017479">
    <property type="protein sequence ID" value="AOW09091.1"/>
    <property type="molecule type" value="Genomic_DNA"/>
</dbReference>
<dbReference type="Gene3D" id="2.60.40.1930">
    <property type="match status" value="1"/>
</dbReference>
<dbReference type="KEGG" id="fgl:EM308_05985"/>
<evidence type="ECO:0000313" key="3">
    <source>
        <dbReference type="Proteomes" id="UP000175968"/>
    </source>
</evidence>
<organism evidence="2 3">
    <name type="scientific">Flavobacterium gilvum</name>
    <dbReference type="NCBI Taxonomy" id="1492737"/>
    <lineage>
        <taxon>Bacteria</taxon>
        <taxon>Pseudomonadati</taxon>
        <taxon>Bacteroidota</taxon>
        <taxon>Flavobacteriia</taxon>
        <taxon>Flavobacteriales</taxon>
        <taxon>Flavobacteriaceae</taxon>
        <taxon>Flavobacterium</taxon>
    </lineage>
</organism>
<proteinExistence type="predicted"/>
<accession>A0AAC9I2M0</accession>
<gene>
    <name evidence="2" type="ORF">EM308_05985</name>
</gene>
<dbReference type="RefSeq" id="WP_070261796.1">
    <property type="nucleotide sequence ID" value="NZ_CP017479.1"/>
</dbReference>
<feature type="signal peptide" evidence="1">
    <location>
        <begin position="1"/>
        <end position="28"/>
    </location>
</feature>
<protein>
    <submittedName>
        <fullName evidence="2">Uncharacterized protein</fullName>
    </submittedName>
</protein>
<reference evidence="2 3" key="1">
    <citation type="submission" date="2016-10" db="EMBL/GenBank/DDBJ databases">
        <title>Flavobacterium gilvum sp. nov., isolated from stream water.</title>
        <authorList>
            <person name="Shin S.-K."/>
            <person name="Cho Y.-J."/>
            <person name="Yi H."/>
        </authorList>
    </citation>
    <scope>NUCLEOTIDE SEQUENCE [LARGE SCALE GENOMIC DNA]</scope>
    <source>
        <strain evidence="2 3">EM1308</strain>
    </source>
</reference>
<evidence type="ECO:0000256" key="1">
    <source>
        <dbReference type="SAM" id="SignalP"/>
    </source>
</evidence>
<keyword evidence="3" id="KW-1185">Reference proteome</keyword>
<name>A0AAC9I2M0_9FLAO</name>
<evidence type="ECO:0000313" key="2">
    <source>
        <dbReference type="EMBL" id="AOW09091.1"/>
    </source>
</evidence>